<comment type="caution">
    <text evidence="4">The sequence shown here is derived from an EMBL/GenBank/DDBJ whole genome shotgun (WGS) entry which is preliminary data.</text>
</comment>
<dbReference type="InterPro" id="IPR026889">
    <property type="entry name" value="Zn_Tnp"/>
</dbReference>
<dbReference type="GO" id="GO:0006313">
    <property type="term" value="P:DNA transposition"/>
    <property type="evidence" value="ECO:0007669"/>
    <property type="project" value="InterPro"/>
</dbReference>
<evidence type="ECO:0000259" key="3">
    <source>
        <dbReference type="Pfam" id="PF14319"/>
    </source>
</evidence>
<gene>
    <name evidence="4" type="ORF">DEO68_12245</name>
</gene>
<protein>
    <submittedName>
        <fullName evidence="4">IS91 family transposase</fullName>
    </submittedName>
</protein>
<dbReference type="Pfam" id="PF04986">
    <property type="entry name" value="Y2_Tnp"/>
    <property type="match status" value="1"/>
</dbReference>
<feature type="domain" description="Transposase IS801/IS1294" evidence="2">
    <location>
        <begin position="137"/>
        <end position="317"/>
    </location>
</feature>
<reference evidence="4" key="1">
    <citation type="journal article" date="2018" name="Nat. Biotechnol.">
        <title>A standardized bacterial taxonomy based on genome phylogeny substantially revises the tree of life.</title>
        <authorList>
            <person name="Parks D.H."/>
            <person name="Chuvochina M."/>
            <person name="Waite D.W."/>
            <person name="Rinke C."/>
            <person name="Skarshewski A."/>
            <person name="Chaumeil P.A."/>
            <person name="Hugenholtz P."/>
        </authorList>
    </citation>
    <scope>NUCLEOTIDE SEQUENCE [LARGE SCALE GENOMIC DNA]</scope>
    <source>
        <strain evidence="4">UBA11284</strain>
    </source>
</reference>
<evidence type="ECO:0000313" key="4">
    <source>
        <dbReference type="EMBL" id="HCA02918.1"/>
    </source>
</evidence>
<proteinExistence type="predicted"/>
<dbReference type="GO" id="GO:0003677">
    <property type="term" value="F:DNA binding"/>
    <property type="evidence" value="ECO:0007669"/>
    <property type="project" value="InterPro"/>
</dbReference>
<organism evidence="4">
    <name type="scientific">Halomonas campaniensis</name>
    <dbReference type="NCBI Taxonomy" id="213554"/>
    <lineage>
        <taxon>Bacteria</taxon>
        <taxon>Pseudomonadati</taxon>
        <taxon>Pseudomonadota</taxon>
        <taxon>Gammaproteobacteria</taxon>
        <taxon>Oceanospirillales</taxon>
        <taxon>Halomonadaceae</taxon>
        <taxon>Halomonas</taxon>
    </lineage>
</organism>
<evidence type="ECO:0000256" key="1">
    <source>
        <dbReference type="SAM" id="MobiDB-lite"/>
    </source>
</evidence>
<dbReference type="NCBIfam" id="NF033538">
    <property type="entry name" value="transpos_IS91"/>
    <property type="match status" value="1"/>
</dbReference>
<dbReference type="AlphaFoldDB" id="A0A3D0KHB7"/>
<sequence length="383" mass="44218">MTKTATLQQALTRFLDPAGLDRHRQRVCTHLLACRTEAMGGMVLQCSDCAHVQPHYFGCRDRHCPQCQGRAIEQWAERQQANILPVRYYHVVFTLPHSLNGWVQLHPEVIHRLLFQSAWHTLRMFGRDPKRLDGQMGMIAVLHTRGQNLSQHVHLHCLVPGGALSDDGNWREARSNYLFPVRALSRHFRGHMVSALRKVATAGDLHRVTWPGDVDEQLNTLMTTEWGVYSKDCLEHTPAVVRYLARYTRQIAISNARILTVDDHQVILRYKDYRDRERHKPLILDGKEFVRRFLLHVLPKGLMRVRHYGFLANRCRRQRLVQIRRALAVVEPAPDADMAASEAEPTYTCPHCRQPSLQMIGILSSQRPSCGPPPNHQEQRYRT</sequence>
<dbReference type="PANTHER" id="PTHR37023">
    <property type="entry name" value="TRANSPOSASE"/>
    <property type="match status" value="1"/>
</dbReference>
<dbReference type="EMBL" id="DOTR01000065">
    <property type="protein sequence ID" value="HCA02918.1"/>
    <property type="molecule type" value="Genomic_DNA"/>
</dbReference>
<dbReference type="InterPro" id="IPR054832">
    <property type="entry name" value="transpos_IS91"/>
</dbReference>
<accession>A0A3D0KHB7</accession>
<dbReference type="Pfam" id="PF14319">
    <property type="entry name" value="Zn_Tnp_IS91"/>
    <property type="match status" value="1"/>
</dbReference>
<feature type="domain" description="Transposase zinc-binding" evidence="3">
    <location>
        <begin position="7"/>
        <end position="95"/>
    </location>
</feature>
<name>A0A3D0KHB7_9GAMM</name>
<dbReference type="GO" id="GO:0004803">
    <property type="term" value="F:transposase activity"/>
    <property type="evidence" value="ECO:0007669"/>
    <property type="project" value="InterPro"/>
</dbReference>
<feature type="region of interest" description="Disordered" evidence="1">
    <location>
        <begin position="364"/>
        <end position="383"/>
    </location>
</feature>
<dbReference type="InterPro" id="IPR007069">
    <property type="entry name" value="Transposase_32"/>
</dbReference>
<evidence type="ECO:0000259" key="2">
    <source>
        <dbReference type="Pfam" id="PF04986"/>
    </source>
</evidence>
<dbReference type="PANTHER" id="PTHR37023:SF1">
    <property type="entry name" value="ISSOD25 TRANSPOSASE TNPA_ISSOD25"/>
    <property type="match status" value="1"/>
</dbReference>